<evidence type="ECO:0000259" key="8">
    <source>
        <dbReference type="Pfam" id="PF16198"/>
    </source>
</evidence>
<dbReference type="Pfam" id="PF01509">
    <property type="entry name" value="TruB_N"/>
    <property type="match status" value="1"/>
</dbReference>
<keyword evidence="4 5" id="KW-0413">Isomerase</keyword>
<accession>A0A831WE26</accession>
<dbReference type="EMBL" id="DRLF01000454">
    <property type="protein sequence ID" value="HEC07804.1"/>
    <property type="molecule type" value="Genomic_DNA"/>
</dbReference>
<comment type="caution">
    <text evidence="9">The sequence shown here is derived from an EMBL/GenBank/DDBJ whole genome shotgun (WGS) entry which is preliminary data.</text>
</comment>
<evidence type="ECO:0000259" key="7">
    <source>
        <dbReference type="Pfam" id="PF09157"/>
    </source>
</evidence>
<evidence type="ECO:0000256" key="3">
    <source>
        <dbReference type="ARBA" id="ARBA00022694"/>
    </source>
</evidence>
<dbReference type="InterPro" id="IPR014780">
    <property type="entry name" value="tRNA_psdUridine_synth_TruB"/>
</dbReference>
<evidence type="ECO:0000256" key="4">
    <source>
        <dbReference type="ARBA" id="ARBA00023235"/>
    </source>
</evidence>
<dbReference type="GO" id="GO:0160148">
    <property type="term" value="F:tRNA pseudouridine(55) synthase activity"/>
    <property type="evidence" value="ECO:0007669"/>
    <property type="project" value="UniProtKB-EC"/>
</dbReference>
<comment type="similarity">
    <text evidence="2 5">Belongs to the pseudouridine synthase TruB family. Type 1 subfamily.</text>
</comment>
<name>A0A831WE26_9GAMM</name>
<dbReference type="Gene3D" id="3.30.2350.10">
    <property type="entry name" value="Pseudouridine synthase"/>
    <property type="match status" value="1"/>
</dbReference>
<dbReference type="Proteomes" id="UP000886339">
    <property type="component" value="Unassembled WGS sequence"/>
</dbReference>
<dbReference type="Gene3D" id="2.30.130.10">
    <property type="entry name" value="PUA domain"/>
    <property type="match status" value="1"/>
</dbReference>
<dbReference type="PANTHER" id="PTHR13767:SF2">
    <property type="entry name" value="PSEUDOURIDYLATE SYNTHASE TRUB1"/>
    <property type="match status" value="1"/>
</dbReference>
<keyword evidence="3 5" id="KW-0819">tRNA processing</keyword>
<dbReference type="GO" id="GO:0003723">
    <property type="term" value="F:RNA binding"/>
    <property type="evidence" value="ECO:0007669"/>
    <property type="project" value="InterPro"/>
</dbReference>
<dbReference type="CDD" id="cd21152">
    <property type="entry name" value="PUA_TruB_bacterial"/>
    <property type="match status" value="1"/>
</dbReference>
<feature type="domain" description="Pseudouridine synthase II N-terminal" evidence="6">
    <location>
        <begin position="34"/>
        <end position="182"/>
    </location>
</feature>
<reference evidence="9" key="1">
    <citation type="journal article" date="2020" name="mSystems">
        <title>Genome- and Community-Level Interaction Insights into Carbon Utilization and Element Cycling Functions of Hydrothermarchaeota in Hydrothermal Sediment.</title>
        <authorList>
            <person name="Zhou Z."/>
            <person name="Liu Y."/>
            <person name="Xu W."/>
            <person name="Pan J."/>
            <person name="Luo Z.H."/>
            <person name="Li M."/>
        </authorList>
    </citation>
    <scope>NUCLEOTIDE SEQUENCE [LARGE SCALE GENOMIC DNA]</scope>
    <source>
        <strain evidence="9">HyVt-458</strain>
    </source>
</reference>
<dbReference type="NCBIfam" id="TIGR00431">
    <property type="entry name" value="TruB"/>
    <property type="match status" value="1"/>
</dbReference>
<feature type="active site" description="Nucleophile" evidence="5">
    <location>
        <position position="49"/>
    </location>
</feature>
<dbReference type="InterPro" id="IPR015947">
    <property type="entry name" value="PUA-like_sf"/>
</dbReference>
<dbReference type="InterPro" id="IPR020103">
    <property type="entry name" value="PsdUridine_synth_cat_dom_sf"/>
</dbReference>
<dbReference type="Pfam" id="PF09157">
    <property type="entry name" value="TruB-C_2"/>
    <property type="match status" value="1"/>
</dbReference>
<evidence type="ECO:0000256" key="2">
    <source>
        <dbReference type="ARBA" id="ARBA00005642"/>
    </source>
</evidence>
<dbReference type="HAMAP" id="MF_01080">
    <property type="entry name" value="TruB_bact"/>
    <property type="match status" value="1"/>
</dbReference>
<dbReference type="SUPFAM" id="SSF88697">
    <property type="entry name" value="PUA domain-like"/>
    <property type="match status" value="1"/>
</dbReference>
<dbReference type="PANTHER" id="PTHR13767">
    <property type="entry name" value="TRNA-PSEUDOURIDINE SYNTHASE"/>
    <property type="match status" value="1"/>
</dbReference>
<dbReference type="AlphaFoldDB" id="A0A831WE26"/>
<evidence type="ECO:0000313" key="9">
    <source>
        <dbReference type="EMBL" id="HEC07804.1"/>
    </source>
</evidence>
<dbReference type="InterPro" id="IPR015240">
    <property type="entry name" value="tRNA_sdUridine_synth_fam1_C"/>
</dbReference>
<dbReference type="FunFam" id="3.30.2350.10:FF:000011">
    <property type="entry name" value="tRNA pseudouridine synthase B"/>
    <property type="match status" value="1"/>
</dbReference>
<dbReference type="InterPro" id="IPR032819">
    <property type="entry name" value="TruB_C"/>
</dbReference>
<gene>
    <name evidence="5 9" type="primary">truB</name>
    <name evidence="9" type="ORF">ENJ12_13190</name>
</gene>
<evidence type="ECO:0000256" key="5">
    <source>
        <dbReference type="HAMAP-Rule" id="MF_01080"/>
    </source>
</evidence>
<dbReference type="EC" id="5.4.99.25" evidence="5"/>
<protein>
    <recommendedName>
        <fullName evidence="5">tRNA pseudouridine synthase B</fullName>
        <ecNumber evidence="5">5.4.99.25</ecNumber>
    </recommendedName>
    <alternativeName>
        <fullName evidence="5">tRNA pseudouridine(55) synthase</fullName>
        <shortName evidence="5">Psi55 synthase</shortName>
    </alternativeName>
    <alternativeName>
        <fullName evidence="5">tRNA pseudouridylate synthase</fullName>
    </alternativeName>
    <alternativeName>
        <fullName evidence="5">tRNA-uridine isomerase</fullName>
    </alternativeName>
</protein>
<dbReference type="SUPFAM" id="SSF55120">
    <property type="entry name" value="Pseudouridine synthase"/>
    <property type="match status" value="1"/>
</dbReference>
<comment type="catalytic activity">
    <reaction evidence="1 5">
        <text>uridine(55) in tRNA = pseudouridine(55) in tRNA</text>
        <dbReference type="Rhea" id="RHEA:42532"/>
        <dbReference type="Rhea" id="RHEA-COMP:10101"/>
        <dbReference type="Rhea" id="RHEA-COMP:10102"/>
        <dbReference type="ChEBI" id="CHEBI:65314"/>
        <dbReference type="ChEBI" id="CHEBI:65315"/>
        <dbReference type="EC" id="5.4.99.25"/>
    </reaction>
</comment>
<feature type="domain" description="tRNA pseudouridine synthase II TruB subfamily 1 C-terminal" evidence="7">
    <location>
        <begin position="248"/>
        <end position="304"/>
    </location>
</feature>
<sequence length="308" mass="33848">MGRRRRPRGRNVTGILLLDKPLGITSNAALQEVKHLFKAQKAGHTGSLDPLATGLLPLCFGNATKISAFLLDADKRYRVRVRLGETTSTGDAEGEIIESHPANHITRDQVQDVLADFTGEISQLPPMYSAVKHNGQRLYKLARQGIEVEREARNITIYDLQLLNFDAPEFDLLVHCSKGTYVRTLAEDIGKALGVGAHVVALRRTLVGPFDEEGMVSMETLQQVSEEKGLHGLDQLLLSMDTGLNHWPAVHLGADSSFYIKQGQPVQVPKAPTEGYVRIYGADEHFIGVGEIDDDGRVAPRRLLANSN</sequence>
<dbReference type="GO" id="GO:0031119">
    <property type="term" value="P:tRNA pseudouridine synthesis"/>
    <property type="evidence" value="ECO:0007669"/>
    <property type="project" value="UniProtKB-UniRule"/>
</dbReference>
<dbReference type="InterPro" id="IPR002501">
    <property type="entry name" value="PsdUridine_synth_N"/>
</dbReference>
<evidence type="ECO:0000256" key="1">
    <source>
        <dbReference type="ARBA" id="ARBA00000385"/>
    </source>
</evidence>
<proteinExistence type="inferred from homology"/>
<dbReference type="InterPro" id="IPR036974">
    <property type="entry name" value="PUA_sf"/>
</dbReference>
<dbReference type="Pfam" id="PF16198">
    <property type="entry name" value="TruB_C_2"/>
    <property type="match status" value="1"/>
</dbReference>
<feature type="domain" description="tRNA pseudouridylate synthase B C-terminal" evidence="8">
    <location>
        <begin position="183"/>
        <end position="244"/>
    </location>
</feature>
<evidence type="ECO:0000259" key="6">
    <source>
        <dbReference type="Pfam" id="PF01509"/>
    </source>
</evidence>
<comment type="function">
    <text evidence="5">Responsible for synthesis of pseudouridine from uracil-55 in the psi GC loop of transfer RNAs.</text>
</comment>
<dbReference type="GO" id="GO:1990481">
    <property type="term" value="P:mRNA pseudouridine synthesis"/>
    <property type="evidence" value="ECO:0007669"/>
    <property type="project" value="TreeGrafter"/>
</dbReference>
<dbReference type="FunFam" id="2.30.130.10:FF:000012">
    <property type="entry name" value="tRNA pseudouridine synthase B"/>
    <property type="match status" value="1"/>
</dbReference>
<organism evidence="9">
    <name type="scientific">Thiolapillus brandeum</name>
    <dbReference type="NCBI Taxonomy" id="1076588"/>
    <lineage>
        <taxon>Bacteria</taxon>
        <taxon>Pseudomonadati</taxon>
        <taxon>Pseudomonadota</taxon>
        <taxon>Gammaproteobacteria</taxon>
        <taxon>Chromatiales</taxon>
        <taxon>Sedimenticolaceae</taxon>
        <taxon>Thiolapillus</taxon>
    </lineage>
</organism>
<dbReference type="CDD" id="cd02573">
    <property type="entry name" value="PseudoU_synth_EcTruB"/>
    <property type="match status" value="1"/>
</dbReference>